<dbReference type="EMBL" id="BMAO01017465">
    <property type="protein sequence ID" value="GFR15883.1"/>
    <property type="molecule type" value="Genomic_DNA"/>
</dbReference>
<organism evidence="1 2">
    <name type="scientific">Trichonephila clavata</name>
    <name type="common">Joro spider</name>
    <name type="synonym">Nephila clavata</name>
    <dbReference type="NCBI Taxonomy" id="2740835"/>
    <lineage>
        <taxon>Eukaryota</taxon>
        <taxon>Metazoa</taxon>
        <taxon>Ecdysozoa</taxon>
        <taxon>Arthropoda</taxon>
        <taxon>Chelicerata</taxon>
        <taxon>Arachnida</taxon>
        <taxon>Araneae</taxon>
        <taxon>Araneomorphae</taxon>
        <taxon>Entelegynae</taxon>
        <taxon>Araneoidea</taxon>
        <taxon>Nephilidae</taxon>
        <taxon>Trichonephila</taxon>
    </lineage>
</organism>
<evidence type="ECO:0000313" key="1">
    <source>
        <dbReference type="EMBL" id="GFR15883.1"/>
    </source>
</evidence>
<dbReference type="Proteomes" id="UP000887116">
    <property type="component" value="Unassembled WGS sequence"/>
</dbReference>
<name>A0A8X6H2N6_TRICU</name>
<evidence type="ECO:0000313" key="2">
    <source>
        <dbReference type="Proteomes" id="UP000887116"/>
    </source>
</evidence>
<accession>A0A8X6H2N6</accession>
<sequence length="258" mass="30683">MDNETDYASMELQKYITSFKVSTARIKYHHGQSTLPQCLYTRDGTNTTIPFYYEPLRRLVLRLLKRVSHSLHLPWSHVLEVSRQAPYLMDPHLHQDLLHIWTLRSKHATSDEQHCVERILGRYNVRSSDLIRLSSILQKISDPKTVYEFFAMDGYQGEDPKKYIDLFRYEAEEACGKHVRAVRQLYRWGSCRPLTNVDPFSKVFLRESAPNRETGTWSRSKSRWRRLRNGAMNSRRKRSYPWRPKRKVSRKVLLETHS</sequence>
<dbReference type="AlphaFoldDB" id="A0A8X6H2N6"/>
<keyword evidence="2" id="KW-1185">Reference proteome</keyword>
<gene>
    <name evidence="1" type="primary">AVEN_261820_1</name>
    <name evidence="1" type="ORF">TNCT_359081</name>
</gene>
<reference evidence="1" key="1">
    <citation type="submission" date="2020-07" db="EMBL/GenBank/DDBJ databases">
        <title>Multicomponent nature underlies the extraordinary mechanical properties of spider dragline silk.</title>
        <authorList>
            <person name="Kono N."/>
            <person name="Nakamura H."/>
            <person name="Mori M."/>
            <person name="Yoshida Y."/>
            <person name="Ohtoshi R."/>
            <person name="Malay A.D."/>
            <person name="Moran D.A.P."/>
            <person name="Tomita M."/>
            <person name="Numata K."/>
            <person name="Arakawa K."/>
        </authorList>
    </citation>
    <scope>NUCLEOTIDE SEQUENCE</scope>
</reference>
<comment type="caution">
    <text evidence="1">The sequence shown here is derived from an EMBL/GenBank/DDBJ whole genome shotgun (WGS) entry which is preliminary data.</text>
</comment>
<proteinExistence type="predicted"/>
<protein>
    <submittedName>
        <fullName evidence="1">Uncharacterized protein</fullName>
    </submittedName>
</protein>